<evidence type="ECO:0000313" key="7">
    <source>
        <dbReference type="Proteomes" id="UP000037822"/>
    </source>
</evidence>
<dbReference type="PANTHER" id="PTHR35005:SF1">
    <property type="entry name" value="2-AMINO-5-FORMYLAMINO-6-RIBOSYLAMINOPYRIMIDIN-4(3H)-ONE 5'-MONOPHOSPHATE DEFORMYLASE"/>
    <property type="match status" value="1"/>
</dbReference>
<evidence type="ECO:0000256" key="2">
    <source>
        <dbReference type="ARBA" id="ARBA00022723"/>
    </source>
</evidence>
<comment type="similarity">
    <text evidence="5">Belongs to the creatininase superfamily.</text>
</comment>
<evidence type="ECO:0000256" key="4">
    <source>
        <dbReference type="ARBA" id="ARBA00022833"/>
    </source>
</evidence>
<dbReference type="GO" id="GO:0046872">
    <property type="term" value="F:metal ion binding"/>
    <property type="evidence" value="ECO:0007669"/>
    <property type="project" value="UniProtKB-KW"/>
</dbReference>
<gene>
    <name evidence="6" type="ORF">AE618_06595</name>
</gene>
<keyword evidence="2" id="KW-0479">Metal-binding</keyword>
<dbReference type="GO" id="GO:0009231">
    <property type="term" value="P:riboflavin biosynthetic process"/>
    <property type="evidence" value="ECO:0007669"/>
    <property type="project" value="TreeGrafter"/>
</dbReference>
<keyword evidence="4" id="KW-0862">Zinc</keyword>
<organism evidence="6 7">
    <name type="scientific">Bosea vaviloviae</name>
    <dbReference type="NCBI Taxonomy" id="1526658"/>
    <lineage>
        <taxon>Bacteria</taxon>
        <taxon>Pseudomonadati</taxon>
        <taxon>Pseudomonadota</taxon>
        <taxon>Alphaproteobacteria</taxon>
        <taxon>Hyphomicrobiales</taxon>
        <taxon>Boseaceae</taxon>
        <taxon>Bosea</taxon>
    </lineage>
</organism>
<name>A0A0N0MC78_9HYPH</name>
<comment type="caution">
    <text evidence="6">The sequence shown here is derived from an EMBL/GenBank/DDBJ whole genome shotgun (WGS) entry which is preliminary data.</text>
</comment>
<comment type="cofactor">
    <cofactor evidence="1">
        <name>Zn(2+)</name>
        <dbReference type="ChEBI" id="CHEBI:29105"/>
    </cofactor>
</comment>
<keyword evidence="3" id="KW-0378">Hydrolase</keyword>
<dbReference type="Pfam" id="PF02633">
    <property type="entry name" value="Creatininase"/>
    <property type="match status" value="1"/>
</dbReference>
<evidence type="ECO:0000256" key="3">
    <source>
        <dbReference type="ARBA" id="ARBA00022801"/>
    </source>
</evidence>
<protein>
    <submittedName>
        <fullName evidence="6">Creatininase</fullName>
    </submittedName>
</protein>
<dbReference type="PANTHER" id="PTHR35005">
    <property type="entry name" value="3-DEHYDRO-SCYLLO-INOSOSE HYDROLASE"/>
    <property type="match status" value="1"/>
</dbReference>
<evidence type="ECO:0000256" key="5">
    <source>
        <dbReference type="ARBA" id="ARBA00024029"/>
    </source>
</evidence>
<dbReference type="AlphaFoldDB" id="A0A0N0MC78"/>
<proteinExistence type="inferred from homology"/>
<sequence length="267" mass="28395">MMAARFWGDLKTTDFAGLSADSTIAVLPLAAIEQHGPHLPVSVDTTIMNAMLAEAMPLVPPALDVLVLPTQAICKSNEHLHSPGTLTLSWESATQAWIEIGESVKRAGLRKLVIVTSHGGNIDPMKVVARELRVSHGMFAVTTAWRAFGLPPGVFADLDANHGIHGGDIETSLMLHFRPDLVEMSQAGRFEPLTVEMAADGYTWLRPTGLHAFAWMAKDVHPSGAAGDASLATAEKGKATAALQAKGFVELLADVARFPLEGLHKGG</sequence>
<dbReference type="InterPro" id="IPR003785">
    <property type="entry name" value="Creatininase/forma_Hydrolase"/>
</dbReference>
<evidence type="ECO:0000256" key="1">
    <source>
        <dbReference type="ARBA" id="ARBA00001947"/>
    </source>
</evidence>
<reference evidence="6 7" key="1">
    <citation type="submission" date="2015-07" db="EMBL/GenBank/DDBJ databases">
        <title>Whole genome sequencing of Bosea vaviloviae isolated from cave pool.</title>
        <authorList>
            <person name="Tan N.E.H."/>
            <person name="Lee Y.P."/>
            <person name="Gan H.M."/>
            <person name="Barton H."/>
            <person name="Savka M.A."/>
        </authorList>
    </citation>
    <scope>NUCLEOTIDE SEQUENCE [LARGE SCALE GENOMIC DNA]</scope>
    <source>
        <strain evidence="6 7">SD260</strain>
    </source>
</reference>
<accession>A0A0N0MC78</accession>
<dbReference type="SUPFAM" id="SSF102215">
    <property type="entry name" value="Creatininase"/>
    <property type="match status" value="1"/>
</dbReference>
<dbReference type="EMBL" id="LGSZ01000026">
    <property type="protein sequence ID" value="KPH81858.1"/>
    <property type="molecule type" value="Genomic_DNA"/>
</dbReference>
<dbReference type="Gene3D" id="3.40.50.10310">
    <property type="entry name" value="Creatininase"/>
    <property type="match status" value="1"/>
</dbReference>
<evidence type="ECO:0000313" key="6">
    <source>
        <dbReference type="EMBL" id="KPH81858.1"/>
    </source>
</evidence>
<dbReference type="InterPro" id="IPR024087">
    <property type="entry name" value="Creatininase-like_sf"/>
</dbReference>
<dbReference type="GO" id="GO:0016811">
    <property type="term" value="F:hydrolase activity, acting on carbon-nitrogen (but not peptide) bonds, in linear amides"/>
    <property type="evidence" value="ECO:0007669"/>
    <property type="project" value="TreeGrafter"/>
</dbReference>
<dbReference type="PATRIC" id="fig|1526658.3.peg.3667"/>
<dbReference type="Proteomes" id="UP000037822">
    <property type="component" value="Unassembled WGS sequence"/>
</dbReference>
<keyword evidence="7" id="KW-1185">Reference proteome</keyword>